<evidence type="ECO:0000256" key="3">
    <source>
        <dbReference type="SAM" id="Phobius"/>
    </source>
</evidence>
<name>A0ABM0MLL4_SACKO</name>
<proteinExistence type="predicted"/>
<organism evidence="5 6">
    <name type="scientific">Saccoglossus kowalevskii</name>
    <name type="common">Acorn worm</name>
    <dbReference type="NCBI Taxonomy" id="10224"/>
    <lineage>
        <taxon>Eukaryota</taxon>
        <taxon>Metazoa</taxon>
        <taxon>Hemichordata</taxon>
        <taxon>Enteropneusta</taxon>
        <taxon>Harrimaniidae</taxon>
        <taxon>Saccoglossus</taxon>
    </lineage>
</organism>
<dbReference type="Proteomes" id="UP000694865">
    <property type="component" value="Unplaced"/>
</dbReference>
<accession>A0ABM0MLL4</accession>
<dbReference type="InterPro" id="IPR027417">
    <property type="entry name" value="P-loop_NTPase"/>
</dbReference>
<evidence type="ECO:0000313" key="6">
    <source>
        <dbReference type="RefSeq" id="XP_006820905.1"/>
    </source>
</evidence>
<keyword evidence="2" id="KW-0325">Glycoprotein</keyword>
<dbReference type="InterPro" id="IPR037359">
    <property type="entry name" value="NST/OST"/>
</dbReference>
<protein>
    <submittedName>
        <fullName evidence="6">Heparan sulfate glucosamine 3-O-sulfotransferase 2-like</fullName>
    </submittedName>
</protein>
<keyword evidence="3" id="KW-0812">Transmembrane</keyword>
<dbReference type="Pfam" id="PF00685">
    <property type="entry name" value="Sulfotransfer_1"/>
    <property type="match status" value="1"/>
</dbReference>
<sequence length="401" mass="47410">MVPAVTMIHRAHMMKSDISWMWKDSMRGLFKQFTLLFALGIPFICTVLIFSHYYGRYEPLSPTEARKAADAILETDNRHHTTLSSDVTTDLSAYIRAKFENSCYPEDAFTRWWKSYELPDKHRVPNEDGCRQTLSDVFIVGVKKCATDAVRNLLVVHPSVMFRRSPSTNLQEIHFYDRHYNDGYGWYRKQLPFVKKGQLVLEKTPQTFSFPEDAPRKIATEANPKTKIIVILCDPVVRAISDYVHERKVKAYQRFRPPYYRIDNKSFEKSVFNESGMIDFDNELIKMGMYSKHMKRWLEYFPKTQIYVIDGNDFKVDPVSEIQKIEKFLGLPSYLQKEHLDFNSDTKFYCIVFPKIRCPNKTKGRRHPQIPTEVTDQLYAFYQPYDNELQNLLNRKFSWMR</sequence>
<evidence type="ECO:0000256" key="1">
    <source>
        <dbReference type="ARBA" id="ARBA00022679"/>
    </source>
</evidence>
<gene>
    <name evidence="6" type="primary">LOC102805169</name>
</gene>
<dbReference type="SUPFAM" id="SSF52540">
    <property type="entry name" value="P-loop containing nucleoside triphosphate hydrolases"/>
    <property type="match status" value="1"/>
</dbReference>
<keyword evidence="5" id="KW-1185">Reference proteome</keyword>
<dbReference type="RefSeq" id="XP_006820905.1">
    <property type="nucleotide sequence ID" value="XM_006820842.1"/>
</dbReference>
<keyword evidence="3" id="KW-0472">Membrane</keyword>
<dbReference type="InterPro" id="IPR000863">
    <property type="entry name" value="Sulfotransferase_dom"/>
</dbReference>
<feature type="transmembrane region" description="Helical" evidence="3">
    <location>
        <begin position="33"/>
        <end position="54"/>
    </location>
</feature>
<dbReference type="GeneID" id="102805169"/>
<dbReference type="Gene3D" id="3.40.50.300">
    <property type="entry name" value="P-loop containing nucleotide triphosphate hydrolases"/>
    <property type="match status" value="1"/>
</dbReference>
<keyword evidence="1" id="KW-0808">Transferase</keyword>
<evidence type="ECO:0000313" key="5">
    <source>
        <dbReference type="Proteomes" id="UP000694865"/>
    </source>
</evidence>
<dbReference type="PANTHER" id="PTHR10605:SF65">
    <property type="entry name" value="GH20068P"/>
    <property type="match status" value="1"/>
</dbReference>
<dbReference type="PANTHER" id="PTHR10605">
    <property type="entry name" value="HEPARAN SULFATE SULFOTRANSFERASE"/>
    <property type="match status" value="1"/>
</dbReference>
<feature type="domain" description="Sulfotransferase" evidence="4">
    <location>
        <begin position="135"/>
        <end position="356"/>
    </location>
</feature>
<reference evidence="6" key="1">
    <citation type="submission" date="2025-08" db="UniProtKB">
        <authorList>
            <consortium name="RefSeq"/>
        </authorList>
    </citation>
    <scope>IDENTIFICATION</scope>
    <source>
        <tissue evidence="6">Testes</tissue>
    </source>
</reference>
<evidence type="ECO:0000256" key="2">
    <source>
        <dbReference type="ARBA" id="ARBA00023180"/>
    </source>
</evidence>
<evidence type="ECO:0000259" key="4">
    <source>
        <dbReference type="Pfam" id="PF00685"/>
    </source>
</evidence>
<keyword evidence="3" id="KW-1133">Transmembrane helix</keyword>